<dbReference type="CDD" id="cd01650">
    <property type="entry name" value="RT_nLTR_like"/>
    <property type="match status" value="1"/>
</dbReference>
<dbReference type="Pfam" id="PF00078">
    <property type="entry name" value="RVT_1"/>
    <property type="match status" value="1"/>
</dbReference>
<dbReference type="EMBL" id="GBHO01036382">
    <property type="protein sequence ID" value="JAG07222.1"/>
    <property type="molecule type" value="Transcribed_RNA"/>
</dbReference>
<dbReference type="AlphaFoldDB" id="A0A0A9WFJ5"/>
<keyword evidence="1" id="KW-0472">Membrane</keyword>
<keyword evidence="3" id="KW-0695">RNA-directed DNA polymerase</keyword>
<dbReference type="InterPro" id="IPR043502">
    <property type="entry name" value="DNA/RNA_pol_sf"/>
</dbReference>
<dbReference type="Gene3D" id="3.60.10.10">
    <property type="entry name" value="Endonuclease/exonuclease/phosphatase"/>
    <property type="match status" value="1"/>
</dbReference>
<protein>
    <submittedName>
        <fullName evidence="3">Putative RNA-directed DNA polymerase from transposon BS</fullName>
    </submittedName>
</protein>
<dbReference type="PROSITE" id="PS50878">
    <property type="entry name" value="RT_POL"/>
    <property type="match status" value="1"/>
</dbReference>
<dbReference type="InterPro" id="IPR036691">
    <property type="entry name" value="Endo/exonu/phosph_ase_sf"/>
</dbReference>
<evidence type="ECO:0000256" key="1">
    <source>
        <dbReference type="SAM" id="Phobius"/>
    </source>
</evidence>
<dbReference type="PANTHER" id="PTHR47510">
    <property type="entry name" value="REVERSE TRANSCRIPTASE DOMAIN-CONTAINING PROTEIN"/>
    <property type="match status" value="1"/>
</dbReference>
<dbReference type="InterPro" id="IPR000477">
    <property type="entry name" value="RT_dom"/>
</dbReference>
<evidence type="ECO:0000259" key="2">
    <source>
        <dbReference type="PROSITE" id="PS50878"/>
    </source>
</evidence>
<dbReference type="SUPFAM" id="SSF56219">
    <property type="entry name" value="DNase I-like"/>
    <property type="match status" value="1"/>
</dbReference>
<keyword evidence="1" id="KW-1133">Transmembrane helix</keyword>
<feature type="domain" description="Reverse transcriptase" evidence="2">
    <location>
        <begin position="482"/>
        <end position="763"/>
    </location>
</feature>
<dbReference type="PANTHER" id="PTHR47510:SF3">
    <property type="entry name" value="ENDO_EXONUCLEASE_PHOSPHATASE DOMAIN-CONTAINING PROTEIN"/>
    <property type="match status" value="1"/>
</dbReference>
<keyword evidence="3" id="KW-0808">Transferase</keyword>
<name>A0A0A9WFJ5_LYGHE</name>
<dbReference type="GO" id="GO:0003964">
    <property type="term" value="F:RNA-directed DNA polymerase activity"/>
    <property type="evidence" value="ECO:0007669"/>
    <property type="project" value="UniProtKB-KW"/>
</dbReference>
<gene>
    <name evidence="3" type="primary">RTase_86</name>
    <name evidence="3" type="ORF">CM83_38597</name>
</gene>
<reference evidence="3" key="2">
    <citation type="submission" date="2014-07" db="EMBL/GenBank/DDBJ databases">
        <authorList>
            <person name="Hull J."/>
        </authorList>
    </citation>
    <scope>NUCLEOTIDE SEQUENCE</scope>
</reference>
<dbReference type="SUPFAM" id="SSF56672">
    <property type="entry name" value="DNA/RNA polymerases"/>
    <property type="match status" value="2"/>
</dbReference>
<keyword evidence="3" id="KW-0548">Nucleotidyltransferase</keyword>
<keyword evidence="1" id="KW-0812">Transmembrane</keyword>
<organism evidence="3">
    <name type="scientific">Lygus hesperus</name>
    <name type="common">Western plant bug</name>
    <dbReference type="NCBI Taxonomy" id="30085"/>
    <lineage>
        <taxon>Eukaryota</taxon>
        <taxon>Metazoa</taxon>
        <taxon>Ecdysozoa</taxon>
        <taxon>Arthropoda</taxon>
        <taxon>Hexapoda</taxon>
        <taxon>Insecta</taxon>
        <taxon>Pterygota</taxon>
        <taxon>Neoptera</taxon>
        <taxon>Paraneoptera</taxon>
        <taxon>Hemiptera</taxon>
        <taxon>Heteroptera</taxon>
        <taxon>Panheteroptera</taxon>
        <taxon>Cimicomorpha</taxon>
        <taxon>Miridae</taxon>
        <taxon>Mirini</taxon>
        <taxon>Lygus</taxon>
    </lineage>
</organism>
<reference evidence="3" key="1">
    <citation type="journal article" date="2014" name="PLoS ONE">
        <title>Transcriptome-Based Identification of ABC Transporters in the Western Tarnished Plant Bug Lygus hesperus.</title>
        <authorList>
            <person name="Hull J.J."/>
            <person name="Chaney K."/>
            <person name="Geib S.M."/>
            <person name="Fabrick J.A."/>
            <person name="Brent C.S."/>
            <person name="Walsh D."/>
            <person name="Lavine L.C."/>
        </authorList>
    </citation>
    <scope>NUCLEOTIDE SEQUENCE</scope>
</reference>
<sequence>DFTIISMNIRSIKSNWDQFLLYLQQMNNKPKVIVLTEIWFSTGCDYATIFALTGYSLFVTSTTINKACGVIVYVANEIQIDTTSEISIHGASTLQLNLTCKNLKLTVIGMYRSHSDSVSSFVTDFKSKFSSLSNCYETSMLIGDINLNILDVVRDDQVAEYYDFMLENGYLSWIDVPTREKSCLDHIMVKSPSIVFKLSNSAIFNSYITDHLSVAFKIGNPIKPNPLSDPGTARPTKRINNDKLTSIVRNIDWSVVYSQSDTNIAYDTFISIIQQAIDLCTTFKVTHNNHKTRKLKPWITDGLVRSINKRDKLAKLHKRHPQNEELRRQHVKYRNKLKTVIEAAKNSYFKSEIEKTTCTSQVWKVINHALGKTKQPVKIDQLITNGNEVITNPECIANTINEFFSTVGHRLNAEFPAYDPLKHLPALVPHTMSLRTTTSIEVYNTILSIKVGTGPGWDGVPSSMIKLLAIHISSPLSHIINLSILNGIFPKALKTAVVRPLFKKGSKSCPSNYRPISLLSNFAKVFEKIIKAQFLFYLESNDLLSPVQYGFRPGRSTQDALGVVVTEVSLALNRKEKALTVFIDLSKAFDSIESTRLVNKLERLGLDAVAVKWFASYLENRCQFVEINEVKSSMSRITYGVPQGSVLGPLLFLTYINDLFNIETKGSFVAFADDIALTITDASWTMVQEKTSEDLRKIQKWFAINSLTMNASKTNCMTYSITAVGQPEIFDLRIHDELCEMGEACVCPRIERVPSVKYLGLQLDCHLKWKEHIEIVVNRIRKSFFFFVIFRNWLSRKNLQMLYYAYVYSILIYGIQYWGGAYSTTFHCLNMVCNSLMRIVTRNHTRTRLKELYQVFEVFPPRLIYVYRSLIYAQKQSFPRLTNARITRSTIQKDMIAI</sequence>
<evidence type="ECO:0000313" key="3">
    <source>
        <dbReference type="EMBL" id="JAG07222.1"/>
    </source>
</evidence>
<feature type="transmembrane region" description="Helical" evidence="1">
    <location>
        <begin position="801"/>
        <end position="818"/>
    </location>
</feature>
<proteinExistence type="predicted"/>
<accession>A0A0A9WFJ5</accession>
<feature type="non-terminal residue" evidence="3">
    <location>
        <position position="898"/>
    </location>
</feature>
<feature type="non-terminal residue" evidence="3">
    <location>
        <position position="1"/>
    </location>
</feature>